<name>A0A4R6KCD4_9ACTN</name>
<dbReference type="Gene3D" id="3.40.50.1820">
    <property type="entry name" value="alpha/beta hydrolase"/>
    <property type="match status" value="1"/>
</dbReference>
<evidence type="ECO:0000313" key="2">
    <source>
        <dbReference type="EMBL" id="TDO46420.1"/>
    </source>
</evidence>
<sequence length="258" mass="28436">MRTEYGYVRVYKFDGPSKRAEPLVLLPGTSSASPVWAGNLPSLLKVADVYTIDLLGEPGMSIQNKPIVSDDDHARWLHQTLDALPEERFHVVGLSIGGWTAANLAVRQPGHVATLTTIDPVYVYDNMPFGTIVRSISAAIKWLPKSWRDSFNSCTAGGAPVEDEPIADMIESGMKNYTLRKSQPTRISEERLSALRMPVLAFIAGRSVMHDPKTATETAERALRNKTVKVYPDASHAINGEYPDELAADLEKFLTANR</sequence>
<evidence type="ECO:0000313" key="3">
    <source>
        <dbReference type="Proteomes" id="UP000295388"/>
    </source>
</evidence>
<dbReference type="InterPro" id="IPR050266">
    <property type="entry name" value="AB_hydrolase_sf"/>
</dbReference>
<gene>
    <name evidence="2" type="ORF">EV643_111273</name>
</gene>
<dbReference type="PANTHER" id="PTHR43798">
    <property type="entry name" value="MONOACYLGLYCEROL LIPASE"/>
    <property type="match status" value="1"/>
</dbReference>
<comment type="caution">
    <text evidence="2">The sequence shown here is derived from an EMBL/GenBank/DDBJ whole genome shotgun (WGS) entry which is preliminary data.</text>
</comment>
<organism evidence="2 3">
    <name type="scientific">Kribbella caucasensis</name>
    <dbReference type="NCBI Taxonomy" id="2512215"/>
    <lineage>
        <taxon>Bacteria</taxon>
        <taxon>Bacillati</taxon>
        <taxon>Actinomycetota</taxon>
        <taxon>Actinomycetes</taxon>
        <taxon>Propionibacteriales</taxon>
        <taxon>Kribbellaceae</taxon>
        <taxon>Kribbella</taxon>
    </lineage>
</organism>
<dbReference type="Pfam" id="PF00561">
    <property type="entry name" value="Abhydrolase_1"/>
    <property type="match status" value="1"/>
</dbReference>
<proteinExistence type="predicted"/>
<protein>
    <submittedName>
        <fullName evidence="2">Pimeloyl-ACP methyl ester carboxylesterase</fullName>
    </submittedName>
</protein>
<dbReference type="GO" id="GO:0046464">
    <property type="term" value="P:acylglycerol catabolic process"/>
    <property type="evidence" value="ECO:0007669"/>
    <property type="project" value="TreeGrafter"/>
</dbReference>
<dbReference type="InterPro" id="IPR000073">
    <property type="entry name" value="AB_hydrolase_1"/>
</dbReference>
<accession>A0A4R6KCD4</accession>
<reference evidence="2 3" key="1">
    <citation type="submission" date="2019-03" db="EMBL/GenBank/DDBJ databases">
        <title>Genomic Encyclopedia of Type Strains, Phase III (KMG-III): the genomes of soil and plant-associated and newly described type strains.</title>
        <authorList>
            <person name="Whitman W."/>
        </authorList>
    </citation>
    <scope>NUCLEOTIDE SEQUENCE [LARGE SCALE GENOMIC DNA]</scope>
    <source>
        <strain evidence="2 3">VKM Ac-2527</strain>
    </source>
</reference>
<evidence type="ECO:0000259" key="1">
    <source>
        <dbReference type="Pfam" id="PF00561"/>
    </source>
</evidence>
<dbReference type="Proteomes" id="UP000295388">
    <property type="component" value="Unassembled WGS sequence"/>
</dbReference>
<dbReference type="PANTHER" id="PTHR43798:SF5">
    <property type="entry name" value="MONOACYLGLYCEROL LIPASE ABHD6"/>
    <property type="match status" value="1"/>
</dbReference>
<dbReference type="GO" id="GO:0047372">
    <property type="term" value="F:monoacylglycerol lipase activity"/>
    <property type="evidence" value="ECO:0007669"/>
    <property type="project" value="TreeGrafter"/>
</dbReference>
<keyword evidence="3" id="KW-1185">Reference proteome</keyword>
<dbReference type="InterPro" id="IPR029058">
    <property type="entry name" value="AB_hydrolase_fold"/>
</dbReference>
<feature type="domain" description="AB hydrolase-1" evidence="1">
    <location>
        <begin position="22"/>
        <end position="144"/>
    </location>
</feature>
<dbReference type="SUPFAM" id="SSF53474">
    <property type="entry name" value="alpha/beta-Hydrolases"/>
    <property type="match status" value="1"/>
</dbReference>
<dbReference type="GO" id="GO:0016020">
    <property type="term" value="C:membrane"/>
    <property type="evidence" value="ECO:0007669"/>
    <property type="project" value="TreeGrafter"/>
</dbReference>
<dbReference type="EMBL" id="SNWQ01000011">
    <property type="protein sequence ID" value="TDO46420.1"/>
    <property type="molecule type" value="Genomic_DNA"/>
</dbReference>
<dbReference type="AlphaFoldDB" id="A0A4R6KCD4"/>